<evidence type="ECO:0000256" key="1">
    <source>
        <dbReference type="ARBA" id="ARBA00005278"/>
    </source>
</evidence>
<keyword evidence="6" id="KW-1185">Reference proteome</keyword>
<dbReference type="Pfam" id="PF03323">
    <property type="entry name" value="GerA"/>
    <property type="match status" value="1"/>
</dbReference>
<dbReference type="InterPro" id="IPR050768">
    <property type="entry name" value="UPF0353/GerABKA_families"/>
</dbReference>
<evidence type="ECO:0000256" key="2">
    <source>
        <dbReference type="ARBA" id="ARBA00023136"/>
    </source>
</evidence>
<dbReference type="OrthoDB" id="9772630at2"/>
<feature type="transmembrane region" description="Helical" evidence="4">
    <location>
        <begin position="498"/>
        <end position="517"/>
    </location>
</feature>
<feature type="transmembrane region" description="Helical" evidence="4">
    <location>
        <begin position="554"/>
        <end position="584"/>
    </location>
</feature>
<keyword evidence="4" id="KW-0812">Transmembrane</keyword>
<dbReference type="PANTHER" id="PTHR22550">
    <property type="entry name" value="SPORE GERMINATION PROTEIN"/>
    <property type="match status" value="1"/>
</dbReference>
<feature type="transmembrane region" description="Helical" evidence="4">
    <location>
        <begin position="523"/>
        <end position="542"/>
    </location>
</feature>
<sequence>MLKISTEAKEWCALIDNSIFIIYRYFKRLLLYQPPPQAAPFILEETPAEKPRPEEASDPHQEAGRAGLKEQHYELSSLLRQAYRITSLMEKAKAALTQKPDEASRLGLEAEFHRLEQQQQELTPLLLSYDSQQDRTSLGSAPLRPSLEENLHVVNRLYELPANKDLVVREITLPLRPPVPAVLLFIDGMVDSKLLNLAIMQPLLMMPPPQGIRNGTGLISHLRKEILPANQVVAGKTFTDLQDGINSGDTVLLIDGVDELLIIGSKGWEHRAVAKPTTEQSIRGSQMAFSENLRVNTALIRTMLRTSDLVTEMIKIGERSRVNCAVMYVKSIANASLVTEVKRRIGSIRTDYVDDIGLLEQFIEDHPKLPFPQTISTERPDRVSVHLAEGRVAIILEGNPFVLVVPVDMFALLHSAEDFSLKVPAGSFMRVLRVVGTLISTMLPAFYIAISYFHQEALPTELVLAIVGARGDVPFPAYFEVIVMEISFELIREASLRIPNILGSTIGIVGAIILGQAAVAAHIVSPIMVVIIAITGLASFTIPEYRFAFAVRSVRFGLLLLAAIAGLVGLSSGILLLITTLAYMKSFGMPYLSPISPKSTGGLDVFVRGAVFRQESRPDALNTKDPTRQPHISRRWTTAAPQEGDDQP</sequence>
<dbReference type="EMBL" id="CP036259">
    <property type="protein sequence ID" value="QDR81509.1"/>
    <property type="molecule type" value="Genomic_DNA"/>
</dbReference>
<dbReference type="GO" id="GO:0016020">
    <property type="term" value="C:membrane"/>
    <property type="evidence" value="ECO:0007669"/>
    <property type="project" value="InterPro"/>
</dbReference>
<feature type="transmembrane region" description="Helical" evidence="4">
    <location>
        <begin position="431"/>
        <end position="453"/>
    </location>
</feature>
<dbReference type="Proteomes" id="UP000320776">
    <property type="component" value="Chromosome"/>
</dbReference>
<dbReference type="KEGG" id="sted:SPTER_28950"/>
<dbReference type="InterPro" id="IPR004995">
    <property type="entry name" value="Spore_Ger"/>
</dbReference>
<proteinExistence type="inferred from homology"/>
<evidence type="ECO:0000256" key="4">
    <source>
        <dbReference type="SAM" id="Phobius"/>
    </source>
</evidence>
<dbReference type="GO" id="GO:0009847">
    <property type="term" value="P:spore germination"/>
    <property type="evidence" value="ECO:0007669"/>
    <property type="project" value="InterPro"/>
</dbReference>
<name>A0A517DVW7_9FIRM</name>
<keyword evidence="4" id="KW-1133">Transmembrane helix</keyword>
<feature type="region of interest" description="Disordered" evidence="3">
    <location>
        <begin position="618"/>
        <end position="648"/>
    </location>
</feature>
<protein>
    <submittedName>
        <fullName evidence="5">GerA spore germination protein</fullName>
    </submittedName>
</protein>
<reference evidence="5 6" key="1">
    <citation type="submission" date="2019-02" db="EMBL/GenBank/DDBJ databases">
        <title>Closed genome of Sporomusa termitida DSM 4440.</title>
        <authorList>
            <person name="Poehlein A."/>
            <person name="Daniel R."/>
        </authorList>
    </citation>
    <scope>NUCLEOTIDE SEQUENCE [LARGE SCALE GENOMIC DNA]</scope>
    <source>
        <strain evidence="5 6">DSM 4440</strain>
    </source>
</reference>
<evidence type="ECO:0000256" key="3">
    <source>
        <dbReference type="SAM" id="MobiDB-lite"/>
    </source>
</evidence>
<gene>
    <name evidence="5" type="ORF">SPTER_28950</name>
</gene>
<keyword evidence="2 4" id="KW-0472">Membrane</keyword>
<dbReference type="AlphaFoldDB" id="A0A517DVW7"/>
<organism evidence="5 6">
    <name type="scientific">Sporomusa termitida</name>
    <dbReference type="NCBI Taxonomy" id="2377"/>
    <lineage>
        <taxon>Bacteria</taxon>
        <taxon>Bacillati</taxon>
        <taxon>Bacillota</taxon>
        <taxon>Negativicutes</taxon>
        <taxon>Selenomonadales</taxon>
        <taxon>Sporomusaceae</taxon>
        <taxon>Sporomusa</taxon>
    </lineage>
</organism>
<dbReference type="PANTHER" id="PTHR22550:SF5">
    <property type="entry name" value="LEUCINE ZIPPER PROTEIN 4"/>
    <property type="match status" value="1"/>
</dbReference>
<accession>A0A517DVW7</accession>
<evidence type="ECO:0000313" key="5">
    <source>
        <dbReference type="EMBL" id="QDR81509.1"/>
    </source>
</evidence>
<comment type="similarity">
    <text evidence="1">Belongs to the GerABKA family.</text>
</comment>
<evidence type="ECO:0000313" key="6">
    <source>
        <dbReference type="Proteomes" id="UP000320776"/>
    </source>
</evidence>